<keyword evidence="10 14" id="KW-0460">Magnesium</keyword>
<evidence type="ECO:0000256" key="2">
    <source>
        <dbReference type="ARBA" id="ARBA00004997"/>
    </source>
</evidence>
<evidence type="ECO:0000256" key="8">
    <source>
        <dbReference type="ARBA" id="ARBA00022777"/>
    </source>
</evidence>
<keyword evidence="6" id="KW-0479">Metal-binding</keyword>
<dbReference type="Gene3D" id="3.20.20.60">
    <property type="entry name" value="Phosphoenolpyruvate-binding domains"/>
    <property type="match status" value="1"/>
</dbReference>
<evidence type="ECO:0000256" key="11">
    <source>
        <dbReference type="ARBA" id="ARBA00023152"/>
    </source>
</evidence>
<evidence type="ECO:0000256" key="4">
    <source>
        <dbReference type="ARBA" id="ARBA00012142"/>
    </source>
</evidence>
<evidence type="ECO:0000313" key="17">
    <source>
        <dbReference type="EMBL" id="CAE0507610.1"/>
    </source>
</evidence>
<evidence type="ECO:0000256" key="5">
    <source>
        <dbReference type="ARBA" id="ARBA00022679"/>
    </source>
</evidence>
<evidence type="ECO:0000256" key="13">
    <source>
        <dbReference type="ARBA" id="ARBA00048152"/>
    </source>
</evidence>
<dbReference type="InterPro" id="IPR015793">
    <property type="entry name" value="Pyrv_Knase_brl"/>
</dbReference>
<dbReference type="InterPro" id="IPR015813">
    <property type="entry name" value="Pyrv/PenolPyrv_kinase-like_dom"/>
</dbReference>
<keyword evidence="5 14" id="KW-0808">Transferase</keyword>
<evidence type="ECO:0000259" key="15">
    <source>
        <dbReference type="Pfam" id="PF00224"/>
    </source>
</evidence>
<dbReference type="PANTHER" id="PTHR11817">
    <property type="entry name" value="PYRUVATE KINASE"/>
    <property type="match status" value="1"/>
</dbReference>
<proteinExistence type="inferred from homology"/>
<dbReference type="Pfam" id="PF00224">
    <property type="entry name" value="PK"/>
    <property type="match status" value="1"/>
</dbReference>
<dbReference type="AlphaFoldDB" id="A0A7S3RAJ8"/>
<gene>
    <name evidence="17" type="ORF">DTER00134_LOCUS22687</name>
</gene>
<evidence type="ECO:0000259" key="16">
    <source>
        <dbReference type="Pfam" id="PF02887"/>
    </source>
</evidence>
<evidence type="ECO:0000256" key="14">
    <source>
        <dbReference type="RuleBase" id="RU000504"/>
    </source>
</evidence>
<evidence type="ECO:0000256" key="10">
    <source>
        <dbReference type="ARBA" id="ARBA00022842"/>
    </source>
</evidence>
<evidence type="ECO:0000256" key="9">
    <source>
        <dbReference type="ARBA" id="ARBA00022840"/>
    </source>
</evidence>
<accession>A0A7S3RAJ8</accession>
<dbReference type="EMBL" id="HBIP01037627">
    <property type="protein sequence ID" value="CAE0507610.1"/>
    <property type="molecule type" value="Transcribed_RNA"/>
</dbReference>
<dbReference type="InterPro" id="IPR001697">
    <property type="entry name" value="Pyr_Knase"/>
</dbReference>
<protein>
    <recommendedName>
        <fullName evidence="4 14">Pyruvate kinase</fullName>
        <ecNumber evidence="4 14">2.7.1.40</ecNumber>
    </recommendedName>
</protein>
<dbReference type="InterPro" id="IPR015806">
    <property type="entry name" value="Pyrv_Knase_insert_dom_sf"/>
</dbReference>
<dbReference type="SUPFAM" id="SSF51621">
    <property type="entry name" value="Phosphoenolpyruvate/pyruvate domain"/>
    <property type="match status" value="1"/>
</dbReference>
<feature type="domain" description="Pyruvate kinase barrel" evidence="15">
    <location>
        <begin position="4"/>
        <end position="299"/>
    </location>
</feature>
<organism evidence="17">
    <name type="scientific">Dunaliella tertiolecta</name>
    <name type="common">Green alga</name>
    <dbReference type="NCBI Taxonomy" id="3047"/>
    <lineage>
        <taxon>Eukaryota</taxon>
        <taxon>Viridiplantae</taxon>
        <taxon>Chlorophyta</taxon>
        <taxon>core chlorophytes</taxon>
        <taxon>Chlorophyceae</taxon>
        <taxon>CS clade</taxon>
        <taxon>Chlamydomonadales</taxon>
        <taxon>Dunaliellaceae</taxon>
        <taxon>Dunaliella</taxon>
    </lineage>
</organism>
<dbReference type="InterPro" id="IPR015795">
    <property type="entry name" value="Pyrv_Knase_C"/>
</dbReference>
<evidence type="ECO:0000256" key="1">
    <source>
        <dbReference type="ARBA" id="ARBA00001958"/>
    </source>
</evidence>
<dbReference type="Pfam" id="PF02887">
    <property type="entry name" value="PK_C"/>
    <property type="match status" value="1"/>
</dbReference>
<keyword evidence="12" id="KW-0670">Pyruvate</keyword>
<reference evidence="17" key="1">
    <citation type="submission" date="2021-01" db="EMBL/GenBank/DDBJ databases">
        <authorList>
            <person name="Corre E."/>
            <person name="Pelletier E."/>
            <person name="Niang G."/>
            <person name="Scheremetjew M."/>
            <person name="Finn R."/>
            <person name="Kale V."/>
            <person name="Holt S."/>
            <person name="Cochrane G."/>
            <person name="Meng A."/>
            <person name="Brown T."/>
            <person name="Cohen L."/>
        </authorList>
    </citation>
    <scope>NUCLEOTIDE SEQUENCE</scope>
    <source>
        <strain evidence="17">CCMP1320</strain>
    </source>
</reference>
<dbReference type="GO" id="GO:0016301">
    <property type="term" value="F:kinase activity"/>
    <property type="evidence" value="ECO:0007669"/>
    <property type="project" value="UniProtKB-KW"/>
</dbReference>
<dbReference type="PRINTS" id="PR01050">
    <property type="entry name" value="PYRUVTKNASE"/>
</dbReference>
<keyword evidence="8 14" id="KW-0418">Kinase</keyword>
<sequence length="535" mass="57419">MAFHLKSLQNLKKAMVNSNKLCAVMLQPHGPEIEVLNRPPGPIHLKQGQTVVLTNDRSKQASSEVLPITWPSSFMGNGLQPGSLVFVGQYLFTGSETTSAYLTVYQVEDNSITCTVNNSCSLEGATLIVKLAAGARNPSPCLTDQDVSMLAAWAKENPSGAADFIALPRTRSAADVKSCKDLIERLGLYSKVVAKLEDMEGLVNHKEILDAADAVVFSRGSLGTCMAVEKVFLAQKMLLRAANAVGKPCFVTRVVDTLTDAPRPTRAEATDMANLVLDGADGVLLGSETFRGKYPVDAVQTVAAICRAAEAVFDNQAFYRSLMDSQGYFTLAPEMERMEALASAAVRSAHKVNAKLIIAFTVTGRTARLLAKFKPQQPILAAVCDDPKSALYSNKPRLSMDRSASSKNVQAMDQANNPELLMQPNMLKGGLGTPAKSCLLYRGCLPVMVNAPSGSIEGDVLDAMLDYAKSRNLVQPGDRVVVSQCPRDINSPVMSETGVVQLLTVDHPLDSANNMVEVPPPVNVAAEAVRMTSLY</sequence>
<keyword evidence="7" id="KW-0547">Nucleotide-binding</keyword>
<comment type="pathway">
    <text evidence="2 14">Carbohydrate degradation; glycolysis; pyruvate from D-glyceraldehyde 3-phosphate: step 5/5.</text>
</comment>
<dbReference type="InterPro" id="IPR040442">
    <property type="entry name" value="Pyrv_kinase-like_dom_sf"/>
</dbReference>
<dbReference type="GO" id="GO:0030955">
    <property type="term" value="F:potassium ion binding"/>
    <property type="evidence" value="ECO:0007669"/>
    <property type="project" value="InterPro"/>
</dbReference>
<keyword evidence="11 14" id="KW-0324">Glycolysis</keyword>
<dbReference type="GO" id="GO:0005524">
    <property type="term" value="F:ATP binding"/>
    <property type="evidence" value="ECO:0007669"/>
    <property type="project" value="UniProtKB-KW"/>
</dbReference>
<dbReference type="EC" id="2.7.1.40" evidence="4 14"/>
<evidence type="ECO:0000256" key="7">
    <source>
        <dbReference type="ARBA" id="ARBA00022741"/>
    </source>
</evidence>
<evidence type="ECO:0000256" key="12">
    <source>
        <dbReference type="ARBA" id="ARBA00023317"/>
    </source>
</evidence>
<feature type="domain" description="Pyruvate kinase C-terminal" evidence="16">
    <location>
        <begin position="339"/>
        <end position="483"/>
    </location>
</feature>
<dbReference type="UniPathway" id="UPA00109">
    <property type="reaction ID" value="UER00188"/>
</dbReference>
<dbReference type="GO" id="GO:0004743">
    <property type="term" value="F:pyruvate kinase activity"/>
    <property type="evidence" value="ECO:0007669"/>
    <property type="project" value="UniProtKB-EC"/>
</dbReference>
<dbReference type="Gene3D" id="2.40.33.10">
    <property type="entry name" value="PK beta-barrel domain-like"/>
    <property type="match status" value="1"/>
</dbReference>
<dbReference type="InterPro" id="IPR036918">
    <property type="entry name" value="Pyrv_Knase_C_sf"/>
</dbReference>
<comment type="cofactor">
    <cofactor evidence="1">
        <name>K(+)</name>
        <dbReference type="ChEBI" id="CHEBI:29103"/>
    </cofactor>
</comment>
<evidence type="ECO:0000256" key="6">
    <source>
        <dbReference type="ARBA" id="ARBA00022723"/>
    </source>
</evidence>
<evidence type="ECO:0000256" key="3">
    <source>
        <dbReference type="ARBA" id="ARBA00008663"/>
    </source>
</evidence>
<dbReference type="GO" id="GO:0000287">
    <property type="term" value="F:magnesium ion binding"/>
    <property type="evidence" value="ECO:0007669"/>
    <property type="project" value="InterPro"/>
</dbReference>
<dbReference type="Gene3D" id="3.40.1380.20">
    <property type="entry name" value="Pyruvate kinase, C-terminal domain"/>
    <property type="match status" value="1"/>
</dbReference>
<comment type="catalytic activity">
    <reaction evidence="13 14">
        <text>pyruvate + ATP = phosphoenolpyruvate + ADP + H(+)</text>
        <dbReference type="Rhea" id="RHEA:18157"/>
        <dbReference type="ChEBI" id="CHEBI:15361"/>
        <dbReference type="ChEBI" id="CHEBI:15378"/>
        <dbReference type="ChEBI" id="CHEBI:30616"/>
        <dbReference type="ChEBI" id="CHEBI:58702"/>
        <dbReference type="ChEBI" id="CHEBI:456216"/>
        <dbReference type="EC" id="2.7.1.40"/>
    </reaction>
</comment>
<dbReference type="SUPFAM" id="SSF52935">
    <property type="entry name" value="PK C-terminal domain-like"/>
    <property type="match status" value="1"/>
</dbReference>
<name>A0A7S3RAJ8_DUNTE</name>
<comment type="similarity">
    <text evidence="3 14">Belongs to the pyruvate kinase family.</text>
</comment>
<keyword evidence="9" id="KW-0067">ATP-binding</keyword>